<organism evidence="3 4">
    <name type="scientific">Aspergillus ruber (strain CBS 135680)</name>
    <dbReference type="NCBI Taxonomy" id="1388766"/>
    <lineage>
        <taxon>Eukaryota</taxon>
        <taxon>Fungi</taxon>
        <taxon>Dikarya</taxon>
        <taxon>Ascomycota</taxon>
        <taxon>Pezizomycotina</taxon>
        <taxon>Eurotiomycetes</taxon>
        <taxon>Eurotiomycetidae</taxon>
        <taxon>Eurotiales</taxon>
        <taxon>Aspergillaceae</taxon>
        <taxon>Aspergillus</taxon>
        <taxon>Aspergillus subgen. Aspergillus</taxon>
    </lineage>
</organism>
<dbReference type="Gene3D" id="3.30.810.10">
    <property type="entry name" value="2-Layer Sandwich"/>
    <property type="match status" value="1"/>
</dbReference>
<dbReference type="AlphaFoldDB" id="A0A017SJ96"/>
<gene>
    <name evidence="3" type="ORF">EURHEDRAFT_452128</name>
</gene>
<dbReference type="GO" id="GO:0005886">
    <property type="term" value="C:plasma membrane"/>
    <property type="evidence" value="ECO:0007669"/>
    <property type="project" value="TreeGrafter"/>
</dbReference>
<keyword evidence="1" id="KW-0808">Transferase</keyword>
<dbReference type="GO" id="GO:0046854">
    <property type="term" value="P:phosphatidylinositol phosphate biosynthetic process"/>
    <property type="evidence" value="ECO:0007669"/>
    <property type="project" value="TreeGrafter"/>
</dbReference>
<dbReference type="PROSITE" id="PS51455">
    <property type="entry name" value="PIPK"/>
    <property type="match status" value="1"/>
</dbReference>
<dbReference type="Pfam" id="PF01504">
    <property type="entry name" value="PIP5K"/>
    <property type="match status" value="1"/>
</dbReference>
<dbReference type="InterPro" id="IPR027484">
    <property type="entry name" value="PInositol-4-P-5-kinase_N"/>
</dbReference>
<dbReference type="SMART" id="SM00330">
    <property type="entry name" value="PIPKc"/>
    <property type="match status" value="1"/>
</dbReference>
<reference evidence="4" key="1">
    <citation type="journal article" date="2014" name="Nat. Commun.">
        <title>Genomic adaptations of the halophilic Dead Sea filamentous fungus Eurotium rubrum.</title>
        <authorList>
            <person name="Kis-Papo T."/>
            <person name="Weig A.R."/>
            <person name="Riley R."/>
            <person name="Persoh D."/>
            <person name="Salamov A."/>
            <person name="Sun H."/>
            <person name="Lipzen A."/>
            <person name="Wasser S.P."/>
            <person name="Rambold G."/>
            <person name="Grigoriev I.V."/>
            <person name="Nevo E."/>
        </authorList>
    </citation>
    <scope>NUCLEOTIDE SEQUENCE [LARGE SCALE GENOMIC DNA]</scope>
    <source>
        <strain evidence="4">CBS 135680</strain>
    </source>
</reference>
<keyword evidence="1" id="KW-0418">Kinase</keyword>
<dbReference type="RefSeq" id="XP_040640524.1">
    <property type="nucleotide sequence ID" value="XM_040784005.1"/>
</dbReference>
<dbReference type="SUPFAM" id="SSF56104">
    <property type="entry name" value="SAICAR synthase-like"/>
    <property type="match status" value="1"/>
</dbReference>
<feature type="domain" description="PIPK" evidence="2">
    <location>
        <begin position="1"/>
        <end position="334"/>
    </location>
</feature>
<accession>A0A017SJ96</accession>
<dbReference type="InterPro" id="IPR023610">
    <property type="entry name" value="PInositol-4/5-P-5/4-kinase"/>
</dbReference>
<dbReference type="Proteomes" id="UP000019804">
    <property type="component" value="Unassembled WGS sequence"/>
</dbReference>
<sequence>MSSRRQSALSKSIRSALFRDPNDFQRTTLGHIQVVFSIYYIELLRYANILFQRLRNNVWEIDENEYLGCFEAADRVKSMGDLGFSGSTFFSTSNSKFLIKSLPRHFEHSFFRRELLQPYYMHMCTNPDSLLVWITDYVFAPYVTIGSLLRTTPAHHIIMDNTLYGKNDDPAKDQWETYDLKPVDYFYPQRDLVPDPLLNEKAMEKLGDRFEDKVRLLPEDYSDLIRTMRTDTKFLQESNAVDYSLFLVRYPASSAPEAVGRKNRWRVGVLSADGQWKYRAVLLDFFWARHKLHAQAMTGAVQTFNMIGRQGPMTITTTAEEYREKFLEMVDAMVEVDGDEEA</sequence>
<dbReference type="OrthoDB" id="70770at2759"/>
<proteinExistence type="predicted"/>
<keyword evidence="1" id="KW-0067">ATP-binding</keyword>
<evidence type="ECO:0000313" key="4">
    <source>
        <dbReference type="Proteomes" id="UP000019804"/>
    </source>
</evidence>
<name>A0A017SJ96_ASPRC</name>
<evidence type="ECO:0000313" key="3">
    <source>
        <dbReference type="EMBL" id="EYE96836.1"/>
    </source>
</evidence>
<dbReference type="EMBL" id="KK088417">
    <property type="protein sequence ID" value="EYE96836.1"/>
    <property type="molecule type" value="Genomic_DNA"/>
</dbReference>
<dbReference type="STRING" id="1388766.A0A017SJ96"/>
<keyword evidence="4" id="KW-1185">Reference proteome</keyword>
<dbReference type="PANTHER" id="PTHR23086:SF126">
    <property type="entry name" value="PIPK DOMAIN-CONTAINING PROTEIN"/>
    <property type="match status" value="1"/>
</dbReference>
<dbReference type="Gene3D" id="3.30.800.10">
    <property type="entry name" value="Phosphatidylinositol Phosphate Kinase II Beta"/>
    <property type="match status" value="1"/>
</dbReference>
<keyword evidence="1" id="KW-0547">Nucleotide-binding</keyword>
<dbReference type="GO" id="GO:0005524">
    <property type="term" value="F:ATP binding"/>
    <property type="evidence" value="ECO:0007669"/>
    <property type="project" value="UniProtKB-UniRule"/>
</dbReference>
<dbReference type="InterPro" id="IPR027483">
    <property type="entry name" value="PInositol-4-P-4/5-kinase_C_sf"/>
</dbReference>
<dbReference type="GeneID" id="63699129"/>
<dbReference type="GO" id="GO:0016308">
    <property type="term" value="F:1-phosphatidylinositol-4-phosphate 5-kinase activity"/>
    <property type="evidence" value="ECO:0007669"/>
    <property type="project" value="TreeGrafter"/>
</dbReference>
<dbReference type="PANTHER" id="PTHR23086">
    <property type="entry name" value="PHOSPHATIDYLINOSITOL-4-PHOSPHATE 5-KINASE"/>
    <property type="match status" value="1"/>
</dbReference>
<evidence type="ECO:0000259" key="2">
    <source>
        <dbReference type="PROSITE" id="PS51455"/>
    </source>
</evidence>
<evidence type="ECO:0000256" key="1">
    <source>
        <dbReference type="PROSITE-ProRule" id="PRU00781"/>
    </source>
</evidence>
<protein>
    <submittedName>
        <fullName evidence="3">SAICAR synthase-like protein</fullName>
    </submittedName>
</protein>
<dbReference type="InterPro" id="IPR002498">
    <property type="entry name" value="PInositol-4-P-4/5-kinase_core"/>
</dbReference>
<dbReference type="HOGENOM" id="CLU_052383_0_0_1"/>